<proteinExistence type="predicted"/>
<dbReference type="PANTHER" id="PTHR44591">
    <property type="entry name" value="STRESS RESPONSE REGULATOR PROTEIN 1"/>
    <property type="match status" value="1"/>
</dbReference>
<dbReference type="CDD" id="cd17574">
    <property type="entry name" value="REC_OmpR"/>
    <property type="match status" value="1"/>
</dbReference>
<name>A0A6J6G1X9_9ZZZZ</name>
<keyword evidence="4" id="KW-0238">DNA-binding</keyword>
<keyword evidence="3" id="KW-0805">Transcription regulation</keyword>
<dbReference type="PANTHER" id="PTHR44591:SF3">
    <property type="entry name" value="RESPONSE REGULATORY DOMAIN-CONTAINING PROTEIN"/>
    <property type="match status" value="1"/>
</dbReference>
<dbReference type="GO" id="GO:0003677">
    <property type="term" value="F:DNA binding"/>
    <property type="evidence" value="ECO:0007669"/>
    <property type="project" value="UniProtKB-KW"/>
</dbReference>
<sequence length="130" mass="14253">MALRKSTILVVDDNQDIRDLVTLILADEGFTTLDAKDALEAMAVLEKSQPALVLLDVMMPGKSGIELLREIRAHRDSRINETPVLMMTAKSEIVDIDLAISAGASSYIVKPFIAESVIDKVIAFLPEEKD</sequence>
<dbReference type="GO" id="GO:0000160">
    <property type="term" value="P:phosphorelay signal transduction system"/>
    <property type="evidence" value="ECO:0007669"/>
    <property type="project" value="UniProtKB-KW"/>
</dbReference>
<evidence type="ECO:0000256" key="5">
    <source>
        <dbReference type="ARBA" id="ARBA00023163"/>
    </source>
</evidence>
<dbReference type="SMART" id="SM00448">
    <property type="entry name" value="REC"/>
    <property type="match status" value="1"/>
</dbReference>
<dbReference type="InterPro" id="IPR011006">
    <property type="entry name" value="CheY-like_superfamily"/>
</dbReference>
<reference evidence="7" key="1">
    <citation type="submission" date="2020-05" db="EMBL/GenBank/DDBJ databases">
        <authorList>
            <person name="Chiriac C."/>
            <person name="Salcher M."/>
            <person name="Ghai R."/>
            <person name="Kavagutti S V."/>
        </authorList>
    </citation>
    <scope>NUCLEOTIDE SEQUENCE</scope>
</reference>
<dbReference type="InterPro" id="IPR050595">
    <property type="entry name" value="Bact_response_regulator"/>
</dbReference>
<dbReference type="EMBL" id="CAEZUD010000052">
    <property type="protein sequence ID" value="CAB4595272.1"/>
    <property type="molecule type" value="Genomic_DNA"/>
</dbReference>
<dbReference type="InterPro" id="IPR001789">
    <property type="entry name" value="Sig_transdc_resp-reg_receiver"/>
</dbReference>
<gene>
    <name evidence="7" type="ORF">UFOPK1778_00930</name>
</gene>
<evidence type="ECO:0000259" key="6">
    <source>
        <dbReference type="PROSITE" id="PS50110"/>
    </source>
</evidence>
<evidence type="ECO:0000256" key="2">
    <source>
        <dbReference type="ARBA" id="ARBA00023012"/>
    </source>
</evidence>
<accession>A0A6J6G1X9</accession>
<dbReference type="Gene3D" id="3.40.50.2300">
    <property type="match status" value="1"/>
</dbReference>
<dbReference type="FunFam" id="3.40.50.2300:FF:000001">
    <property type="entry name" value="DNA-binding response regulator PhoB"/>
    <property type="match status" value="1"/>
</dbReference>
<keyword evidence="5" id="KW-0804">Transcription</keyword>
<dbReference type="Pfam" id="PF00072">
    <property type="entry name" value="Response_reg"/>
    <property type="match status" value="1"/>
</dbReference>
<evidence type="ECO:0000256" key="1">
    <source>
        <dbReference type="ARBA" id="ARBA00022553"/>
    </source>
</evidence>
<keyword evidence="1" id="KW-0597">Phosphoprotein</keyword>
<protein>
    <submittedName>
        <fullName evidence="7">Unannotated protein</fullName>
    </submittedName>
</protein>
<evidence type="ECO:0000256" key="3">
    <source>
        <dbReference type="ARBA" id="ARBA00023015"/>
    </source>
</evidence>
<organism evidence="7">
    <name type="scientific">freshwater metagenome</name>
    <dbReference type="NCBI Taxonomy" id="449393"/>
    <lineage>
        <taxon>unclassified sequences</taxon>
        <taxon>metagenomes</taxon>
        <taxon>ecological metagenomes</taxon>
    </lineage>
</organism>
<dbReference type="AlphaFoldDB" id="A0A6J6G1X9"/>
<evidence type="ECO:0000313" key="7">
    <source>
        <dbReference type="EMBL" id="CAB4595272.1"/>
    </source>
</evidence>
<feature type="domain" description="Response regulatory" evidence="6">
    <location>
        <begin position="7"/>
        <end position="125"/>
    </location>
</feature>
<evidence type="ECO:0000256" key="4">
    <source>
        <dbReference type="ARBA" id="ARBA00023125"/>
    </source>
</evidence>
<keyword evidence="2" id="KW-0902">Two-component regulatory system</keyword>
<dbReference type="SUPFAM" id="SSF52172">
    <property type="entry name" value="CheY-like"/>
    <property type="match status" value="1"/>
</dbReference>
<dbReference type="PROSITE" id="PS50110">
    <property type="entry name" value="RESPONSE_REGULATORY"/>
    <property type="match status" value="1"/>
</dbReference>